<evidence type="ECO:0000256" key="1">
    <source>
        <dbReference type="SAM" id="Phobius"/>
    </source>
</evidence>
<dbReference type="AlphaFoldDB" id="A0A1R3IWA9"/>
<dbReference type="EMBL" id="AWUE01017497">
    <property type="protein sequence ID" value="OMO86869.1"/>
    <property type="molecule type" value="Genomic_DNA"/>
</dbReference>
<protein>
    <submittedName>
        <fullName evidence="2">Zinc finger family protein</fullName>
    </submittedName>
</protein>
<keyword evidence="1" id="KW-1133">Transmembrane helix</keyword>
<sequence length="71" mass="8241">MEQYEVRHVKTEPHQWMPQENLENQLPQEKLEMNSPQEKLKMNLPVAIQRHLALAIAVPAALMMLVVVEVV</sequence>
<keyword evidence="1" id="KW-0472">Membrane</keyword>
<keyword evidence="3" id="KW-1185">Reference proteome</keyword>
<proteinExistence type="predicted"/>
<accession>A0A1R3IWA9</accession>
<reference evidence="3" key="1">
    <citation type="submission" date="2013-09" db="EMBL/GenBank/DDBJ databases">
        <title>Corchorus olitorius genome sequencing.</title>
        <authorList>
            <person name="Alam M."/>
            <person name="Haque M.S."/>
            <person name="Islam M.S."/>
            <person name="Emdad E.M."/>
            <person name="Islam M.M."/>
            <person name="Ahmed B."/>
            <person name="Halim A."/>
            <person name="Hossen Q.M.M."/>
            <person name="Hossain M.Z."/>
            <person name="Ahmed R."/>
            <person name="Khan M.M."/>
            <person name="Islam R."/>
            <person name="Rashid M.M."/>
            <person name="Khan S.A."/>
            <person name="Rahman M.S."/>
            <person name="Alam M."/>
            <person name="Yahiya A.S."/>
            <person name="Khan M.S."/>
            <person name="Azam M.S."/>
            <person name="Haque T."/>
            <person name="Lashkar M.Z.H."/>
            <person name="Akhand A.I."/>
            <person name="Morshed G."/>
            <person name="Roy S."/>
            <person name="Uddin K.S."/>
            <person name="Rabeya T."/>
            <person name="Hossain A.S."/>
            <person name="Chowdhury A."/>
            <person name="Snigdha A.R."/>
            <person name="Mortoza M.S."/>
            <person name="Matin S.A."/>
            <person name="Hoque S.M.E."/>
            <person name="Islam M.K."/>
            <person name="Roy D.K."/>
            <person name="Haider R."/>
            <person name="Moosa M.M."/>
            <person name="Elias S.M."/>
            <person name="Hasan A.M."/>
            <person name="Jahan S."/>
            <person name="Shafiuddin M."/>
            <person name="Mahmood N."/>
            <person name="Shommy N.S."/>
        </authorList>
    </citation>
    <scope>NUCLEOTIDE SEQUENCE [LARGE SCALE GENOMIC DNA]</scope>
    <source>
        <strain evidence="3">cv. O-4</strain>
    </source>
</reference>
<organism evidence="2 3">
    <name type="scientific">Corchorus olitorius</name>
    <dbReference type="NCBI Taxonomy" id="93759"/>
    <lineage>
        <taxon>Eukaryota</taxon>
        <taxon>Viridiplantae</taxon>
        <taxon>Streptophyta</taxon>
        <taxon>Embryophyta</taxon>
        <taxon>Tracheophyta</taxon>
        <taxon>Spermatophyta</taxon>
        <taxon>Magnoliopsida</taxon>
        <taxon>eudicotyledons</taxon>
        <taxon>Gunneridae</taxon>
        <taxon>Pentapetalae</taxon>
        <taxon>rosids</taxon>
        <taxon>malvids</taxon>
        <taxon>Malvales</taxon>
        <taxon>Malvaceae</taxon>
        <taxon>Grewioideae</taxon>
        <taxon>Apeibeae</taxon>
        <taxon>Corchorus</taxon>
    </lineage>
</organism>
<evidence type="ECO:0000313" key="2">
    <source>
        <dbReference type="EMBL" id="OMO86869.1"/>
    </source>
</evidence>
<comment type="caution">
    <text evidence="2">The sequence shown here is derived from an EMBL/GenBank/DDBJ whole genome shotgun (WGS) entry which is preliminary data.</text>
</comment>
<evidence type="ECO:0000313" key="3">
    <source>
        <dbReference type="Proteomes" id="UP000187203"/>
    </source>
</evidence>
<name>A0A1R3IWA9_9ROSI</name>
<gene>
    <name evidence="2" type="ORF">COLO4_20890</name>
</gene>
<feature type="transmembrane region" description="Helical" evidence="1">
    <location>
        <begin position="51"/>
        <end position="68"/>
    </location>
</feature>
<keyword evidence="1" id="KW-0812">Transmembrane</keyword>
<dbReference type="Proteomes" id="UP000187203">
    <property type="component" value="Unassembled WGS sequence"/>
</dbReference>